<name>A0AC61QLE5_9BACT</name>
<accession>A0AC61QLE5</accession>
<dbReference type="Proteomes" id="UP000308886">
    <property type="component" value="Unassembled WGS sequence"/>
</dbReference>
<dbReference type="EMBL" id="SRZC01000046">
    <property type="protein sequence ID" value="TGX79441.1"/>
    <property type="molecule type" value="Genomic_DNA"/>
</dbReference>
<comment type="caution">
    <text evidence="1">The sequence shown here is derived from an EMBL/GenBank/DDBJ whole genome shotgun (WGS) entry which is preliminary data.</text>
</comment>
<evidence type="ECO:0000313" key="1">
    <source>
        <dbReference type="EMBL" id="TGX79441.1"/>
    </source>
</evidence>
<reference evidence="1" key="1">
    <citation type="submission" date="2019-04" db="EMBL/GenBank/DDBJ databases">
        <title>Microbes associate with the intestines of laboratory mice.</title>
        <authorList>
            <person name="Navarre W."/>
            <person name="Wong E."/>
            <person name="Huang K."/>
            <person name="Tropini C."/>
            <person name="Ng K."/>
            <person name="Yu B."/>
        </authorList>
    </citation>
    <scope>NUCLEOTIDE SEQUENCE</scope>
    <source>
        <strain evidence="1">NM73_A23</strain>
    </source>
</reference>
<proteinExistence type="predicted"/>
<protein>
    <submittedName>
        <fullName evidence="1">Uncharacterized protein</fullName>
    </submittedName>
</protein>
<keyword evidence="2" id="KW-1185">Reference proteome</keyword>
<sequence>MNPAITVGYLIGTFETSAAIKCDTLKKRFANVDTDTVVSITKNEFDEIVELMKIPCTPKKRCDTRMYVQYDSLELCFSVFDCVCSIDSDKITNKQKWTAYQMKCKSGYYNYISPDNLEYYEYIKKFGVPKNYKYYASSG</sequence>
<evidence type="ECO:0000313" key="2">
    <source>
        <dbReference type="Proteomes" id="UP000308886"/>
    </source>
</evidence>
<organism evidence="1 2">
    <name type="scientific">Palleniella muris</name>
    <dbReference type="NCBI Taxonomy" id="3038145"/>
    <lineage>
        <taxon>Bacteria</taxon>
        <taxon>Pseudomonadati</taxon>
        <taxon>Bacteroidota</taxon>
        <taxon>Bacteroidia</taxon>
        <taxon>Bacteroidales</taxon>
        <taxon>Prevotellaceae</taxon>
        <taxon>Palleniella</taxon>
    </lineage>
</organism>
<gene>
    <name evidence="1" type="ORF">E5358_14890</name>
</gene>